<sequence length="159" mass="18179">MQPPVDGYLEHRRPKQLSTSETRRSNTRSGRRLTMRCDCWPVLTCPTSRQSQRNCGQTVSQQELITCPTRCFARLQQLFCGILSSVRWWITFWDMAQSRWQIATTPASSNRVSMLLACTCVNTGCRDRARSTCVGGKPWNPIQFQFAVLFSRPPLALGF</sequence>
<proteinExistence type="predicted"/>
<evidence type="ECO:0000313" key="2">
    <source>
        <dbReference type="EMBL" id="QDT60069.1"/>
    </source>
</evidence>
<protein>
    <submittedName>
        <fullName evidence="2">Uncharacterized protein</fullName>
    </submittedName>
</protein>
<feature type="region of interest" description="Disordered" evidence="1">
    <location>
        <begin position="1"/>
        <end position="29"/>
    </location>
</feature>
<gene>
    <name evidence="2" type="ORF">SV7mr_25860</name>
</gene>
<dbReference type="EMBL" id="CP036272">
    <property type="protein sequence ID" value="QDT60069.1"/>
    <property type="molecule type" value="Genomic_DNA"/>
</dbReference>
<name>A0A517SVC1_9BACT</name>
<organism evidence="2 3">
    <name type="scientific">Stieleria bergensis</name>
    <dbReference type="NCBI Taxonomy" id="2528025"/>
    <lineage>
        <taxon>Bacteria</taxon>
        <taxon>Pseudomonadati</taxon>
        <taxon>Planctomycetota</taxon>
        <taxon>Planctomycetia</taxon>
        <taxon>Pirellulales</taxon>
        <taxon>Pirellulaceae</taxon>
        <taxon>Stieleria</taxon>
    </lineage>
</organism>
<reference evidence="2 3" key="1">
    <citation type="submission" date="2019-02" db="EMBL/GenBank/DDBJ databases">
        <title>Deep-cultivation of Planctomycetes and their phenomic and genomic characterization uncovers novel biology.</title>
        <authorList>
            <person name="Wiegand S."/>
            <person name="Jogler M."/>
            <person name="Boedeker C."/>
            <person name="Pinto D."/>
            <person name="Vollmers J."/>
            <person name="Rivas-Marin E."/>
            <person name="Kohn T."/>
            <person name="Peeters S.H."/>
            <person name="Heuer A."/>
            <person name="Rast P."/>
            <person name="Oberbeckmann S."/>
            <person name="Bunk B."/>
            <person name="Jeske O."/>
            <person name="Meyerdierks A."/>
            <person name="Storesund J.E."/>
            <person name="Kallscheuer N."/>
            <person name="Luecker S."/>
            <person name="Lage O.M."/>
            <person name="Pohl T."/>
            <person name="Merkel B.J."/>
            <person name="Hornburger P."/>
            <person name="Mueller R.-W."/>
            <person name="Bruemmer F."/>
            <person name="Labrenz M."/>
            <person name="Spormann A.M."/>
            <person name="Op den Camp H."/>
            <person name="Overmann J."/>
            <person name="Amann R."/>
            <person name="Jetten M.S.M."/>
            <person name="Mascher T."/>
            <person name="Medema M.H."/>
            <person name="Devos D.P."/>
            <person name="Kaster A.-K."/>
            <person name="Ovreas L."/>
            <person name="Rohde M."/>
            <person name="Galperin M.Y."/>
            <person name="Jogler C."/>
        </authorList>
    </citation>
    <scope>NUCLEOTIDE SEQUENCE [LARGE SCALE GENOMIC DNA]</scope>
    <source>
        <strain evidence="2 3">SV_7m_r</strain>
    </source>
</reference>
<evidence type="ECO:0000313" key="3">
    <source>
        <dbReference type="Proteomes" id="UP000315003"/>
    </source>
</evidence>
<keyword evidence="3" id="KW-1185">Reference proteome</keyword>
<dbReference type="Proteomes" id="UP000315003">
    <property type="component" value="Chromosome"/>
</dbReference>
<dbReference type="AlphaFoldDB" id="A0A517SVC1"/>
<evidence type="ECO:0000256" key="1">
    <source>
        <dbReference type="SAM" id="MobiDB-lite"/>
    </source>
</evidence>
<accession>A0A517SVC1</accession>